<feature type="region of interest" description="Disordered" evidence="1">
    <location>
        <begin position="80"/>
        <end position="101"/>
    </location>
</feature>
<name>R0KEX9_ANAPL</name>
<evidence type="ECO:0000313" key="2">
    <source>
        <dbReference type="EMBL" id="EOB08981.1"/>
    </source>
</evidence>
<evidence type="ECO:0000256" key="1">
    <source>
        <dbReference type="SAM" id="MobiDB-lite"/>
    </source>
</evidence>
<accession>R0KEX9</accession>
<gene>
    <name evidence="2" type="ORF">Anapl_03959</name>
</gene>
<dbReference type="EMBL" id="KB742404">
    <property type="protein sequence ID" value="EOB08981.1"/>
    <property type="molecule type" value="Genomic_DNA"/>
</dbReference>
<dbReference type="Proteomes" id="UP000296049">
    <property type="component" value="Unassembled WGS sequence"/>
</dbReference>
<evidence type="ECO:0000313" key="3">
    <source>
        <dbReference type="Proteomes" id="UP000296049"/>
    </source>
</evidence>
<keyword evidence="3" id="KW-1185">Reference proteome</keyword>
<proteinExistence type="predicted"/>
<organism evidence="2 3">
    <name type="scientific">Anas platyrhynchos</name>
    <name type="common">Mallard</name>
    <name type="synonym">Anas boschas</name>
    <dbReference type="NCBI Taxonomy" id="8839"/>
    <lineage>
        <taxon>Eukaryota</taxon>
        <taxon>Metazoa</taxon>
        <taxon>Chordata</taxon>
        <taxon>Craniata</taxon>
        <taxon>Vertebrata</taxon>
        <taxon>Euteleostomi</taxon>
        <taxon>Archelosauria</taxon>
        <taxon>Archosauria</taxon>
        <taxon>Dinosauria</taxon>
        <taxon>Saurischia</taxon>
        <taxon>Theropoda</taxon>
        <taxon>Coelurosauria</taxon>
        <taxon>Aves</taxon>
        <taxon>Neognathae</taxon>
        <taxon>Galloanserae</taxon>
        <taxon>Anseriformes</taxon>
        <taxon>Anatidae</taxon>
        <taxon>Anatinae</taxon>
        <taxon>Anas</taxon>
    </lineage>
</organism>
<reference evidence="3" key="1">
    <citation type="journal article" date="2013" name="Nat. Genet.">
        <title>The duck genome and transcriptome provide insight into an avian influenza virus reservoir species.</title>
        <authorList>
            <person name="Huang Y."/>
            <person name="Li Y."/>
            <person name="Burt D.W."/>
            <person name="Chen H."/>
            <person name="Zhang Y."/>
            <person name="Qian W."/>
            <person name="Kim H."/>
            <person name="Gan S."/>
            <person name="Zhao Y."/>
            <person name="Li J."/>
            <person name="Yi K."/>
            <person name="Feng H."/>
            <person name="Zhu P."/>
            <person name="Li B."/>
            <person name="Liu Q."/>
            <person name="Fairley S."/>
            <person name="Magor K.E."/>
            <person name="Du Z."/>
            <person name="Hu X."/>
            <person name="Goodman L."/>
            <person name="Tafer H."/>
            <person name="Vignal A."/>
            <person name="Lee T."/>
            <person name="Kim K.W."/>
            <person name="Sheng Z."/>
            <person name="An Y."/>
            <person name="Searle S."/>
            <person name="Herrero J."/>
            <person name="Groenen M.A."/>
            <person name="Crooijmans R.P."/>
            <person name="Faraut T."/>
            <person name="Cai Q."/>
            <person name="Webster R.G."/>
            <person name="Aldridge J.R."/>
            <person name="Warren W.C."/>
            <person name="Bartschat S."/>
            <person name="Kehr S."/>
            <person name="Marz M."/>
            <person name="Stadler P.F."/>
            <person name="Smith J."/>
            <person name="Kraus R.H."/>
            <person name="Zhao Y."/>
            <person name="Ren L."/>
            <person name="Fei J."/>
            <person name="Morisson M."/>
            <person name="Kaiser P."/>
            <person name="Griffin D.K."/>
            <person name="Rao M."/>
            <person name="Pitel F."/>
            <person name="Wang J."/>
            <person name="Li N."/>
        </authorList>
    </citation>
    <scope>NUCLEOTIDE SEQUENCE [LARGE SCALE GENOMIC DNA]</scope>
</reference>
<dbReference type="AlphaFoldDB" id="R0KEX9"/>
<protein>
    <submittedName>
        <fullName evidence="2">Uncharacterized protein</fullName>
    </submittedName>
</protein>
<sequence>MKHKLAACAALDHLPHLLKPPDFVEKEGLIRQNAAGAASVTIQEGGEFPHMGGHNAYYAKYQVLLKLNLVEVIDVVKEGSTGSKAEQGSQRRTDTQDIDTAGCTGCHRQDYPEVYRREYAYKFQKEIGKFAVRFQEEF</sequence>